<keyword evidence="3" id="KW-1185">Reference proteome</keyword>
<evidence type="ECO:0000313" key="3">
    <source>
        <dbReference type="Proteomes" id="UP000029221"/>
    </source>
</evidence>
<evidence type="ECO:0000256" key="1">
    <source>
        <dbReference type="SAM" id="Phobius"/>
    </source>
</evidence>
<gene>
    <name evidence="2" type="ORF">JCM19294_1131</name>
</gene>
<keyword evidence="1" id="KW-0812">Transmembrane</keyword>
<name>A0A090Q3P6_9FLAO</name>
<dbReference type="EMBL" id="BBML01000003">
    <property type="protein sequence ID" value="GAK96822.1"/>
    <property type="molecule type" value="Genomic_DNA"/>
</dbReference>
<dbReference type="RefSeq" id="WP_179944162.1">
    <property type="nucleotide sequence ID" value="NZ_BBML01000003.1"/>
</dbReference>
<protein>
    <submittedName>
        <fullName evidence="2">Uncharacterized protein</fullName>
    </submittedName>
</protein>
<feature type="transmembrane region" description="Helical" evidence="1">
    <location>
        <begin position="6"/>
        <end position="29"/>
    </location>
</feature>
<evidence type="ECO:0000313" key="2">
    <source>
        <dbReference type="EMBL" id="GAK96822.1"/>
    </source>
</evidence>
<dbReference type="AlphaFoldDB" id="A0A090Q3P6"/>
<proteinExistence type="predicted"/>
<dbReference type="Proteomes" id="UP000029221">
    <property type="component" value="Unassembled WGS sequence"/>
</dbReference>
<organism evidence="2 3">
    <name type="scientific">Nonlabens tegetincola</name>
    <dbReference type="NCBI Taxonomy" id="323273"/>
    <lineage>
        <taxon>Bacteria</taxon>
        <taxon>Pseudomonadati</taxon>
        <taxon>Bacteroidota</taxon>
        <taxon>Flavobacteriia</taxon>
        <taxon>Flavobacteriales</taxon>
        <taxon>Flavobacteriaceae</taxon>
        <taxon>Nonlabens</taxon>
    </lineage>
</organism>
<reference evidence="2" key="1">
    <citation type="journal article" date="2014" name="Genome Announc.">
        <title>Draft Genome Sequences of Marine Flavobacterium Nonlabens Strains NR17, NR24, NR27, NR32, NR33, and Ara13.</title>
        <authorList>
            <person name="Nakanishi M."/>
            <person name="Meirelles P."/>
            <person name="Suzuki R."/>
            <person name="Takatani N."/>
            <person name="Mino S."/>
            <person name="Suda W."/>
            <person name="Oshima K."/>
            <person name="Hattori M."/>
            <person name="Ohkuma M."/>
            <person name="Hosokawa M."/>
            <person name="Miyashita K."/>
            <person name="Thompson F.L."/>
            <person name="Niwa A."/>
            <person name="Sawabe T."/>
            <person name="Sawabe T."/>
        </authorList>
    </citation>
    <scope>NUCLEOTIDE SEQUENCE [LARGE SCALE GENOMIC DNA]</scope>
    <source>
        <strain evidence="2">JCM 19294</strain>
    </source>
</reference>
<accession>A0A090Q3P6</accession>
<sequence length="58" mass="6735">MEGLIYLIVGVVFLVIFVIAMRLLGAWMLRINEILRHQQILINEVKKLNGSYGEHLKK</sequence>
<comment type="caution">
    <text evidence="2">The sequence shown here is derived from an EMBL/GenBank/DDBJ whole genome shotgun (WGS) entry which is preliminary data.</text>
</comment>
<keyword evidence="1" id="KW-0472">Membrane</keyword>
<keyword evidence="1" id="KW-1133">Transmembrane helix</keyword>